<accession>A0A835CJ43</accession>
<dbReference type="EMBL" id="JAAIUW010000001">
    <property type="protein sequence ID" value="KAF7845141.1"/>
    <property type="molecule type" value="Genomic_DNA"/>
</dbReference>
<evidence type="ECO:0000313" key="1">
    <source>
        <dbReference type="EMBL" id="KAF7845141.1"/>
    </source>
</evidence>
<organism evidence="1 2">
    <name type="scientific">Senna tora</name>
    <dbReference type="NCBI Taxonomy" id="362788"/>
    <lineage>
        <taxon>Eukaryota</taxon>
        <taxon>Viridiplantae</taxon>
        <taxon>Streptophyta</taxon>
        <taxon>Embryophyta</taxon>
        <taxon>Tracheophyta</taxon>
        <taxon>Spermatophyta</taxon>
        <taxon>Magnoliopsida</taxon>
        <taxon>eudicotyledons</taxon>
        <taxon>Gunneridae</taxon>
        <taxon>Pentapetalae</taxon>
        <taxon>rosids</taxon>
        <taxon>fabids</taxon>
        <taxon>Fabales</taxon>
        <taxon>Fabaceae</taxon>
        <taxon>Caesalpinioideae</taxon>
        <taxon>Cassia clade</taxon>
        <taxon>Senna</taxon>
    </lineage>
</organism>
<name>A0A835CJ43_9FABA</name>
<comment type="caution">
    <text evidence="1">The sequence shown here is derived from an EMBL/GenBank/DDBJ whole genome shotgun (WGS) entry which is preliminary data.</text>
</comment>
<dbReference type="Proteomes" id="UP000634136">
    <property type="component" value="Unassembled WGS sequence"/>
</dbReference>
<sequence>MGSHQPADKALDPKLGNENRKAMTATSCFVFMAKSSPTSAAIFASSSLTGRNHGGFDDSDLPGDQYPDWFIYKGEGCSVFFKVPQVIGCLKAMVLNIVYSSCVDHMTSQFPINIWVLNKTKVTVQHYKTESETPEEEEWEDMISSIAPHDEVVLVLNIGRQHYVNKIIAYLVYEDSRTVEME</sequence>
<protein>
    <submittedName>
        <fullName evidence="1">TMV resistance protein N-like</fullName>
    </submittedName>
</protein>
<proteinExistence type="predicted"/>
<evidence type="ECO:0000313" key="2">
    <source>
        <dbReference type="Proteomes" id="UP000634136"/>
    </source>
</evidence>
<reference evidence="1" key="1">
    <citation type="submission" date="2020-09" db="EMBL/GenBank/DDBJ databases">
        <title>Genome-Enabled Discovery of Anthraquinone Biosynthesis in Senna tora.</title>
        <authorList>
            <person name="Kang S.-H."/>
            <person name="Pandey R.P."/>
            <person name="Lee C.-M."/>
            <person name="Sim J.-S."/>
            <person name="Jeong J.-T."/>
            <person name="Choi B.-S."/>
            <person name="Jung M."/>
            <person name="Ginzburg D."/>
            <person name="Zhao K."/>
            <person name="Won S.Y."/>
            <person name="Oh T.-J."/>
            <person name="Yu Y."/>
            <person name="Kim N.-H."/>
            <person name="Lee O.R."/>
            <person name="Lee T.-H."/>
            <person name="Bashyal P."/>
            <person name="Kim T.-S."/>
            <person name="Lee W.-H."/>
            <person name="Kawkins C."/>
            <person name="Kim C.-K."/>
            <person name="Kim J.S."/>
            <person name="Ahn B.O."/>
            <person name="Rhee S.Y."/>
            <person name="Sohng J.K."/>
        </authorList>
    </citation>
    <scope>NUCLEOTIDE SEQUENCE</scope>
    <source>
        <tissue evidence="1">Leaf</tissue>
    </source>
</reference>
<dbReference type="OrthoDB" id="1429998at2759"/>
<keyword evidence="2" id="KW-1185">Reference proteome</keyword>
<gene>
    <name evidence="1" type="ORF">G2W53_002046</name>
</gene>
<dbReference type="AlphaFoldDB" id="A0A835CJ43"/>